<proteinExistence type="predicted"/>
<comment type="caution">
    <text evidence="1">The sequence shown here is derived from an EMBL/GenBank/DDBJ whole genome shotgun (WGS) entry which is preliminary data.</text>
</comment>
<keyword evidence="2" id="KW-1185">Reference proteome</keyword>
<evidence type="ECO:0000313" key="1">
    <source>
        <dbReference type="EMBL" id="TWT89723.1"/>
    </source>
</evidence>
<organism evidence="1 2">
    <name type="scientific">Pseudobythopirellula maris</name>
    <dbReference type="NCBI Taxonomy" id="2527991"/>
    <lineage>
        <taxon>Bacteria</taxon>
        <taxon>Pseudomonadati</taxon>
        <taxon>Planctomycetota</taxon>
        <taxon>Planctomycetia</taxon>
        <taxon>Pirellulales</taxon>
        <taxon>Lacipirellulaceae</taxon>
        <taxon>Pseudobythopirellula</taxon>
    </lineage>
</organism>
<gene>
    <name evidence="1" type="ORF">Mal64_01020</name>
</gene>
<dbReference type="Proteomes" id="UP000315440">
    <property type="component" value="Unassembled WGS sequence"/>
</dbReference>
<name>A0A5C5ZU93_9BACT</name>
<sequence>MPFLAVMPEDTPADWSFSSESCLISWSTWVGVLPIWSEFRSVESGSTLMPIEGIPPTMLARDSEAQVAPTLVIKAMAQQRTKLLQHAAEKRAWFAVVLPCGINF</sequence>
<dbReference type="AlphaFoldDB" id="A0A5C5ZU93"/>
<protein>
    <submittedName>
        <fullName evidence="1">Uncharacterized protein</fullName>
    </submittedName>
</protein>
<evidence type="ECO:0000313" key="2">
    <source>
        <dbReference type="Proteomes" id="UP000315440"/>
    </source>
</evidence>
<dbReference type="EMBL" id="SJPQ01000001">
    <property type="protein sequence ID" value="TWT89723.1"/>
    <property type="molecule type" value="Genomic_DNA"/>
</dbReference>
<reference evidence="1 2" key="1">
    <citation type="submission" date="2019-02" db="EMBL/GenBank/DDBJ databases">
        <title>Deep-cultivation of Planctomycetes and their phenomic and genomic characterization uncovers novel biology.</title>
        <authorList>
            <person name="Wiegand S."/>
            <person name="Jogler M."/>
            <person name="Boedeker C."/>
            <person name="Pinto D."/>
            <person name="Vollmers J."/>
            <person name="Rivas-Marin E."/>
            <person name="Kohn T."/>
            <person name="Peeters S.H."/>
            <person name="Heuer A."/>
            <person name="Rast P."/>
            <person name="Oberbeckmann S."/>
            <person name="Bunk B."/>
            <person name="Jeske O."/>
            <person name="Meyerdierks A."/>
            <person name="Storesund J.E."/>
            <person name="Kallscheuer N."/>
            <person name="Luecker S."/>
            <person name="Lage O.M."/>
            <person name="Pohl T."/>
            <person name="Merkel B.J."/>
            <person name="Hornburger P."/>
            <person name="Mueller R.-W."/>
            <person name="Bruemmer F."/>
            <person name="Labrenz M."/>
            <person name="Spormann A.M."/>
            <person name="Op Den Camp H."/>
            <person name="Overmann J."/>
            <person name="Amann R."/>
            <person name="Jetten M.S.M."/>
            <person name="Mascher T."/>
            <person name="Medema M.H."/>
            <person name="Devos D.P."/>
            <person name="Kaster A.-K."/>
            <person name="Ovreas L."/>
            <person name="Rohde M."/>
            <person name="Galperin M.Y."/>
            <person name="Jogler C."/>
        </authorList>
    </citation>
    <scope>NUCLEOTIDE SEQUENCE [LARGE SCALE GENOMIC DNA]</scope>
    <source>
        <strain evidence="1 2">Mal64</strain>
    </source>
</reference>
<accession>A0A5C5ZU93</accession>